<feature type="domain" description="Acyl-CoA dehydrogenase/oxidase C-terminal" evidence="7">
    <location>
        <begin position="234"/>
        <end position="382"/>
    </location>
</feature>
<name>A0AB73T8Q2_9FIRM</name>
<organism evidence="10 11">
    <name type="scientific">Murimonas intestini</name>
    <dbReference type="NCBI Taxonomy" id="1337051"/>
    <lineage>
        <taxon>Bacteria</taxon>
        <taxon>Bacillati</taxon>
        <taxon>Bacillota</taxon>
        <taxon>Clostridia</taxon>
        <taxon>Lachnospirales</taxon>
        <taxon>Lachnospiraceae</taxon>
        <taxon>Murimonas</taxon>
    </lineage>
</organism>
<dbReference type="RefSeq" id="WP_109625135.1">
    <property type="nucleotide sequence ID" value="NZ_CABJAT010000002.1"/>
</dbReference>
<proteinExistence type="inferred from homology"/>
<dbReference type="FunFam" id="2.40.110.10:FF:000001">
    <property type="entry name" value="Acyl-CoA dehydrogenase, mitochondrial"/>
    <property type="match status" value="1"/>
</dbReference>
<dbReference type="Gene3D" id="1.10.540.10">
    <property type="entry name" value="Acyl-CoA dehydrogenase/oxidase, N-terminal domain"/>
    <property type="match status" value="1"/>
</dbReference>
<comment type="cofactor">
    <cofactor evidence="1 6">
        <name>FAD</name>
        <dbReference type="ChEBI" id="CHEBI:57692"/>
    </cofactor>
</comment>
<dbReference type="SUPFAM" id="SSF47203">
    <property type="entry name" value="Acyl-CoA dehydrogenase C-terminal domain-like"/>
    <property type="match status" value="1"/>
</dbReference>
<gene>
    <name evidence="10" type="ORF">C7383_102341</name>
</gene>
<dbReference type="Gene3D" id="1.20.140.10">
    <property type="entry name" value="Butyryl-CoA Dehydrogenase, subunit A, domain 3"/>
    <property type="match status" value="1"/>
</dbReference>
<keyword evidence="4 6" id="KW-0274">FAD</keyword>
<dbReference type="Gene3D" id="2.40.110.10">
    <property type="entry name" value="Butyryl-CoA Dehydrogenase, subunit A, domain 2"/>
    <property type="match status" value="1"/>
</dbReference>
<evidence type="ECO:0000256" key="6">
    <source>
        <dbReference type="RuleBase" id="RU362125"/>
    </source>
</evidence>
<dbReference type="PANTHER" id="PTHR43884">
    <property type="entry name" value="ACYL-COA DEHYDROGENASE"/>
    <property type="match status" value="1"/>
</dbReference>
<dbReference type="GO" id="GO:0003995">
    <property type="term" value="F:acyl-CoA dehydrogenase activity"/>
    <property type="evidence" value="ECO:0007669"/>
    <property type="project" value="InterPro"/>
</dbReference>
<protein>
    <submittedName>
        <fullName evidence="10">Alkylation response protein AidB-like acyl-CoA dehydrogenase</fullName>
    </submittedName>
</protein>
<accession>A0AB73T8Q2</accession>
<reference evidence="10 11" key="1">
    <citation type="submission" date="2018-05" db="EMBL/GenBank/DDBJ databases">
        <authorList>
            <person name="Goeker M."/>
            <person name="Huntemann M."/>
            <person name="Clum A."/>
            <person name="Pillay M."/>
            <person name="Palaniappan K."/>
            <person name="Varghese N."/>
            <person name="Mikhailova N."/>
            <person name="Stamatis D."/>
            <person name="Reddy T."/>
            <person name="Daum C."/>
            <person name="Shapiro N."/>
            <person name="Ivanova N."/>
            <person name="Kyrpides N."/>
            <person name="Woyke T."/>
        </authorList>
    </citation>
    <scope>NUCLEOTIDE SEQUENCE [LARGE SCALE GENOMIC DNA]</scope>
    <source>
        <strain evidence="10 11">DSM 26524</strain>
    </source>
</reference>
<dbReference type="InterPro" id="IPR013786">
    <property type="entry name" value="AcylCoA_DH/ox_N"/>
</dbReference>
<dbReference type="Proteomes" id="UP000245412">
    <property type="component" value="Unassembled WGS sequence"/>
</dbReference>
<dbReference type="PROSITE" id="PS00073">
    <property type="entry name" value="ACYL_COA_DH_2"/>
    <property type="match status" value="1"/>
</dbReference>
<dbReference type="AlphaFoldDB" id="A0AB73T8Q2"/>
<keyword evidence="11" id="KW-1185">Reference proteome</keyword>
<dbReference type="InterPro" id="IPR009100">
    <property type="entry name" value="AcylCoA_DH/oxidase_NM_dom_sf"/>
</dbReference>
<dbReference type="Pfam" id="PF02770">
    <property type="entry name" value="Acyl-CoA_dh_M"/>
    <property type="match status" value="1"/>
</dbReference>
<feature type="domain" description="Acyl-CoA dehydrogenase/oxidase N-terminal" evidence="9">
    <location>
        <begin position="10"/>
        <end position="123"/>
    </location>
</feature>
<evidence type="ECO:0000259" key="8">
    <source>
        <dbReference type="Pfam" id="PF02770"/>
    </source>
</evidence>
<evidence type="ECO:0000256" key="3">
    <source>
        <dbReference type="ARBA" id="ARBA00022630"/>
    </source>
</evidence>
<dbReference type="InterPro" id="IPR006091">
    <property type="entry name" value="Acyl-CoA_Oxase/DH_mid-dom"/>
</dbReference>
<dbReference type="PIRSF" id="PIRSF016578">
    <property type="entry name" value="HsaA"/>
    <property type="match status" value="1"/>
</dbReference>
<dbReference type="GO" id="GO:0050660">
    <property type="term" value="F:flavin adenine dinucleotide binding"/>
    <property type="evidence" value="ECO:0007669"/>
    <property type="project" value="InterPro"/>
</dbReference>
<dbReference type="InterPro" id="IPR037069">
    <property type="entry name" value="AcylCoA_DH/ox_N_sf"/>
</dbReference>
<evidence type="ECO:0000313" key="10">
    <source>
        <dbReference type="EMBL" id="PWJ78205.1"/>
    </source>
</evidence>
<evidence type="ECO:0000256" key="5">
    <source>
        <dbReference type="ARBA" id="ARBA00023002"/>
    </source>
</evidence>
<comment type="similarity">
    <text evidence="2 6">Belongs to the acyl-CoA dehydrogenase family.</text>
</comment>
<feature type="domain" description="Acyl-CoA oxidase/dehydrogenase middle" evidence="8">
    <location>
        <begin position="127"/>
        <end position="222"/>
    </location>
</feature>
<evidence type="ECO:0000259" key="9">
    <source>
        <dbReference type="Pfam" id="PF02771"/>
    </source>
</evidence>
<dbReference type="InterPro" id="IPR036250">
    <property type="entry name" value="AcylCo_DH-like_C"/>
</dbReference>
<dbReference type="EMBL" id="QGGY01000002">
    <property type="protein sequence ID" value="PWJ78205.1"/>
    <property type="molecule type" value="Genomic_DNA"/>
</dbReference>
<dbReference type="PANTHER" id="PTHR43884:SF12">
    <property type="entry name" value="ISOVALERYL-COA DEHYDROGENASE, MITOCHONDRIAL-RELATED"/>
    <property type="match status" value="1"/>
</dbReference>
<dbReference type="InterPro" id="IPR046373">
    <property type="entry name" value="Acyl-CoA_Oxase/DH_mid-dom_sf"/>
</dbReference>
<dbReference type="Pfam" id="PF02771">
    <property type="entry name" value="Acyl-CoA_dh_N"/>
    <property type="match status" value="1"/>
</dbReference>
<dbReference type="FunFam" id="1.10.540.10:FF:000002">
    <property type="entry name" value="Acyl-CoA dehydrogenase FadE19"/>
    <property type="match status" value="1"/>
</dbReference>
<evidence type="ECO:0000256" key="2">
    <source>
        <dbReference type="ARBA" id="ARBA00009347"/>
    </source>
</evidence>
<evidence type="ECO:0000259" key="7">
    <source>
        <dbReference type="Pfam" id="PF00441"/>
    </source>
</evidence>
<dbReference type="PROSITE" id="PS00072">
    <property type="entry name" value="ACYL_COA_DH_1"/>
    <property type="match status" value="1"/>
</dbReference>
<evidence type="ECO:0000256" key="4">
    <source>
        <dbReference type="ARBA" id="ARBA00022827"/>
    </source>
</evidence>
<dbReference type="InterPro" id="IPR006089">
    <property type="entry name" value="Acyl-CoA_DH_CS"/>
</dbReference>
<evidence type="ECO:0000313" key="11">
    <source>
        <dbReference type="Proteomes" id="UP000245412"/>
    </source>
</evidence>
<comment type="caution">
    <text evidence="10">The sequence shown here is derived from an EMBL/GenBank/DDBJ whole genome shotgun (WGS) entry which is preliminary data.</text>
</comment>
<dbReference type="SUPFAM" id="SSF56645">
    <property type="entry name" value="Acyl-CoA dehydrogenase NM domain-like"/>
    <property type="match status" value="1"/>
</dbReference>
<keyword evidence="3 6" id="KW-0285">Flavoprotein</keyword>
<dbReference type="FunFam" id="1.20.140.10:FF:000004">
    <property type="entry name" value="Acyl-CoA dehydrogenase FadE25"/>
    <property type="match status" value="1"/>
</dbReference>
<sequence>MSELNSLFCTEEHEMLRKLARSFAEKELTTEVLDKVEETGVFPQEILDKMAKCGFFGIKIPQELGGAGSDCRGYVAVMSEITRVSGVASLYISSPNSLAGGPLLLSGTEQQKEKYLKPIVTGEKVLCFALTEPGAGSDAGSVATMAVEDGDYYILNGRKTFITMAPLSDYAVVYAKTDRSKGSRGITAFIVDMKQEGVSCGKPEHKMGLIGCATSDIILENVRVHKDNMLGELNRGFTNAMKTLDTGRLGVAAQAIGMAQGALDEAVRYAKERKQFGKPICKNQAISFMLADMATQLDAAKLLVYRTAYMMDQKLRASKEASMAKYFATEACNEICAKALQIHGGYGYIKEYKIERMYRDCRVFTIYEGTSQVQQMVISGQLLK</sequence>
<dbReference type="InterPro" id="IPR009075">
    <property type="entry name" value="AcylCo_DH/oxidase_C"/>
</dbReference>
<keyword evidence="5 6" id="KW-0560">Oxidoreductase</keyword>
<dbReference type="Pfam" id="PF00441">
    <property type="entry name" value="Acyl-CoA_dh_1"/>
    <property type="match status" value="1"/>
</dbReference>
<evidence type="ECO:0000256" key="1">
    <source>
        <dbReference type="ARBA" id="ARBA00001974"/>
    </source>
</evidence>